<evidence type="ECO:0000313" key="2">
    <source>
        <dbReference type="Proteomes" id="UP001224890"/>
    </source>
</evidence>
<organism evidence="1 2">
    <name type="scientific">Colletotrichum godetiae</name>
    <dbReference type="NCBI Taxonomy" id="1209918"/>
    <lineage>
        <taxon>Eukaryota</taxon>
        <taxon>Fungi</taxon>
        <taxon>Dikarya</taxon>
        <taxon>Ascomycota</taxon>
        <taxon>Pezizomycotina</taxon>
        <taxon>Sordariomycetes</taxon>
        <taxon>Hypocreomycetidae</taxon>
        <taxon>Glomerellales</taxon>
        <taxon>Glomerellaceae</taxon>
        <taxon>Colletotrichum</taxon>
        <taxon>Colletotrichum acutatum species complex</taxon>
    </lineage>
</organism>
<dbReference type="RefSeq" id="XP_060433528.1">
    <property type="nucleotide sequence ID" value="XM_060567153.1"/>
</dbReference>
<accession>A0AAJ0F1S7</accession>
<dbReference type="Proteomes" id="UP001224890">
    <property type="component" value="Unassembled WGS sequence"/>
</dbReference>
<dbReference type="AlphaFoldDB" id="A0AAJ0F1S7"/>
<gene>
    <name evidence="1" type="ORF">BDP55DRAFT_380549</name>
</gene>
<dbReference type="GeneID" id="85451679"/>
<keyword evidence="2" id="KW-1185">Reference proteome</keyword>
<sequence>MSHLLLVFEAVPISVLLVGLVSCPFTRSNCYLYTKIPQRRSPRRAEVLVSSLESRPWRVSWGSLDHEVGRSKGRLSVECGNLTLFENVGMEAQARGTTSKRVNMACL</sequence>
<dbReference type="EMBL" id="JAHMHR010000007">
    <property type="protein sequence ID" value="KAK1689833.1"/>
    <property type="molecule type" value="Genomic_DNA"/>
</dbReference>
<reference evidence="1" key="1">
    <citation type="submission" date="2021-06" db="EMBL/GenBank/DDBJ databases">
        <title>Comparative genomics, transcriptomics and evolutionary studies reveal genomic signatures of adaptation to plant cell wall in hemibiotrophic fungi.</title>
        <authorList>
            <consortium name="DOE Joint Genome Institute"/>
            <person name="Baroncelli R."/>
            <person name="Diaz J.F."/>
            <person name="Benocci T."/>
            <person name="Peng M."/>
            <person name="Battaglia E."/>
            <person name="Haridas S."/>
            <person name="Andreopoulos W."/>
            <person name="Labutti K."/>
            <person name="Pangilinan J."/>
            <person name="Floch G.L."/>
            <person name="Makela M.R."/>
            <person name="Henrissat B."/>
            <person name="Grigoriev I.V."/>
            <person name="Crouch J.A."/>
            <person name="De Vries R.P."/>
            <person name="Sukno S.A."/>
            <person name="Thon M.R."/>
        </authorList>
    </citation>
    <scope>NUCLEOTIDE SEQUENCE</scope>
    <source>
        <strain evidence="1">CBS 193.32</strain>
    </source>
</reference>
<evidence type="ECO:0000313" key="1">
    <source>
        <dbReference type="EMBL" id="KAK1689833.1"/>
    </source>
</evidence>
<protein>
    <submittedName>
        <fullName evidence="1">Uncharacterized protein</fullName>
    </submittedName>
</protein>
<proteinExistence type="predicted"/>
<comment type="caution">
    <text evidence="1">The sequence shown here is derived from an EMBL/GenBank/DDBJ whole genome shotgun (WGS) entry which is preliminary data.</text>
</comment>
<name>A0AAJ0F1S7_9PEZI</name>